<dbReference type="AlphaFoldDB" id="A0A098L8P6"/>
<dbReference type="InterPro" id="IPR002912">
    <property type="entry name" value="ACT_dom"/>
</dbReference>
<dbReference type="EMBL" id="BBLT01000001">
    <property type="protein sequence ID" value="GAL82807.1"/>
    <property type="molecule type" value="Genomic_DNA"/>
</dbReference>
<accession>A0A098L8P6</accession>
<dbReference type="OrthoDB" id="9802281at2"/>
<dbReference type="Gene3D" id="3.40.190.10">
    <property type="entry name" value="Periplasmic binding protein-like II"/>
    <property type="match status" value="2"/>
</dbReference>
<keyword evidence="12" id="KW-1185">Reference proteome</keyword>
<dbReference type="Pfam" id="PF01842">
    <property type="entry name" value="ACT"/>
    <property type="match status" value="1"/>
</dbReference>
<dbReference type="InterPro" id="IPR001086">
    <property type="entry name" value="Preph_deHydtase"/>
</dbReference>
<dbReference type="CDD" id="cd13631">
    <property type="entry name" value="PBP2_Ct-PDT_like"/>
    <property type="match status" value="1"/>
</dbReference>
<evidence type="ECO:0000256" key="3">
    <source>
        <dbReference type="ARBA" id="ARBA00022605"/>
    </source>
</evidence>
<evidence type="ECO:0000256" key="4">
    <source>
        <dbReference type="ARBA" id="ARBA00023141"/>
    </source>
</evidence>
<comment type="catalytic activity">
    <reaction evidence="7">
        <text>prephenate + H(+) = 3-phenylpyruvate + CO2 + H2O</text>
        <dbReference type="Rhea" id="RHEA:21648"/>
        <dbReference type="ChEBI" id="CHEBI:15377"/>
        <dbReference type="ChEBI" id="CHEBI:15378"/>
        <dbReference type="ChEBI" id="CHEBI:16526"/>
        <dbReference type="ChEBI" id="CHEBI:18005"/>
        <dbReference type="ChEBI" id="CHEBI:29934"/>
        <dbReference type="EC" id="4.2.1.51"/>
    </reaction>
</comment>
<evidence type="ECO:0000256" key="5">
    <source>
        <dbReference type="ARBA" id="ARBA00023222"/>
    </source>
</evidence>
<organism evidence="11 12">
    <name type="scientific">Sporocytophaga myxococcoides</name>
    <dbReference type="NCBI Taxonomy" id="153721"/>
    <lineage>
        <taxon>Bacteria</taxon>
        <taxon>Pseudomonadati</taxon>
        <taxon>Bacteroidota</taxon>
        <taxon>Cytophagia</taxon>
        <taxon>Cytophagales</taxon>
        <taxon>Cytophagaceae</taxon>
        <taxon>Sporocytophaga</taxon>
    </lineage>
</organism>
<dbReference type="STRING" id="153721.MYP_33"/>
<dbReference type="Proteomes" id="UP000030185">
    <property type="component" value="Unassembled WGS sequence"/>
</dbReference>
<keyword evidence="6" id="KW-0456">Lyase</keyword>
<reference evidence="11 12" key="1">
    <citation type="submission" date="2014-09" db="EMBL/GenBank/DDBJ databases">
        <title>Sporocytophaga myxococcoides PG-01 genome sequencing.</title>
        <authorList>
            <person name="Liu L."/>
            <person name="Gao P.J."/>
            <person name="Chen G.J."/>
            <person name="Wang L.S."/>
        </authorList>
    </citation>
    <scope>NUCLEOTIDE SEQUENCE [LARGE SCALE GENOMIC DNA]</scope>
    <source>
        <strain evidence="11 12">PG-01</strain>
    </source>
</reference>
<evidence type="ECO:0000256" key="7">
    <source>
        <dbReference type="ARBA" id="ARBA00047848"/>
    </source>
</evidence>
<dbReference type="Pfam" id="PF00800">
    <property type="entry name" value="PDT"/>
    <property type="match status" value="1"/>
</dbReference>
<evidence type="ECO:0000256" key="8">
    <source>
        <dbReference type="PIRSR" id="PIRSR001500-2"/>
    </source>
</evidence>
<dbReference type="PIRSF" id="PIRSF001500">
    <property type="entry name" value="Chor_mut_pdt_Ppr"/>
    <property type="match status" value="1"/>
</dbReference>
<proteinExistence type="predicted"/>
<feature type="site" description="Essential for prephenate dehydratase activity" evidence="8">
    <location>
        <position position="173"/>
    </location>
</feature>
<comment type="caution">
    <text evidence="11">The sequence shown here is derived from an EMBL/GenBank/DDBJ whole genome shotgun (WGS) entry which is preliminary data.</text>
</comment>
<dbReference type="UniPathway" id="UPA00121">
    <property type="reaction ID" value="UER00345"/>
</dbReference>
<dbReference type="PROSITE" id="PS51671">
    <property type="entry name" value="ACT"/>
    <property type="match status" value="1"/>
</dbReference>
<evidence type="ECO:0000313" key="12">
    <source>
        <dbReference type="Proteomes" id="UP000030185"/>
    </source>
</evidence>
<gene>
    <name evidence="11" type="ORF">MYP_33</name>
</gene>
<keyword evidence="4" id="KW-0057">Aromatic amino acid biosynthesis</keyword>
<keyword evidence="3" id="KW-0028">Amino-acid biosynthesis</keyword>
<dbReference type="EC" id="4.2.1.51" evidence="2"/>
<dbReference type="GO" id="GO:0005737">
    <property type="term" value="C:cytoplasm"/>
    <property type="evidence" value="ECO:0007669"/>
    <property type="project" value="TreeGrafter"/>
</dbReference>
<dbReference type="PANTHER" id="PTHR21022">
    <property type="entry name" value="PREPHENATE DEHYDRATASE P PROTEIN"/>
    <property type="match status" value="1"/>
</dbReference>
<dbReference type="InterPro" id="IPR045865">
    <property type="entry name" value="ACT-like_dom_sf"/>
</dbReference>
<dbReference type="PANTHER" id="PTHR21022:SF19">
    <property type="entry name" value="PREPHENATE DEHYDRATASE-RELATED"/>
    <property type="match status" value="1"/>
</dbReference>
<evidence type="ECO:0000256" key="2">
    <source>
        <dbReference type="ARBA" id="ARBA00013147"/>
    </source>
</evidence>
<name>A0A098L8P6_9BACT</name>
<dbReference type="Gene3D" id="3.30.70.260">
    <property type="match status" value="1"/>
</dbReference>
<dbReference type="RefSeq" id="WP_045456870.1">
    <property type="nucleotide sequence ID" value="NZ_BBLT01000001.1"/>
</dbReference>
<keyword evidence="5" id="KW-0584">Phenylalanine biosynthesis</keyword>
<dbReference type="GO" id="GO:0009094">
    <property type="term" value="P:L-phenylalanine biosynthetic process"/>
    <property type="evidence" value="ECO:0007669"/>
    <property type="project" value="UniProtKB-UniPathway"/>
</dbReference>
<dbReference type="SUPFAM" id="SSF55021">
    <property type="entry name" value="ACT-like"/>
    <property type="match status" value="1"/>
</dbReference>
<dbReference type="PROSITE" id="PS51171">
    <property type="entry name" value="PREPHENATE_DEHYDR_3"/>
    <property type="match status" value="1"/>
</dbReference>
<feature type="domain" description="ACT" evidence="10">
    <location>
        <begin position="193"/>
        <end position="268"/>
    </location>
</feature>
<dbReference type="eggNOG" id="COG0077">
    <property type="taxonomic scope" value="Bacteria"/>
</dbReference>
<evidence type="ECO:0000313" key="11">
    <source>
        <dbReference type="EMBL" id="GAL82807.1"/>
    </source>
</evidence>
<dbReference type="InterPro" id="IPR008242">
    <property type="entry name" value="Chor_mutase/pphenate_deHydtase"/>
</dbReference>
<sequence>MVKVAIQGGRASFHEIAARNYFKDDVEMLECGSFPILCEALKKEDADYAVMAIENSIAGSILPNYALLQKFDFLIIGEIYLRIEQNLMAFPGVTIDKIEKARSHYMALLQCQDFLQKHPHIKVEEYHDTADSARDIRLKEEKNVAAIAGRYAAELYNLDILAESIETEKRNYTRFLILSRDKRYKTENKNKATISFHLPNRVGALAEVLRVIVENNINLTKIQSLPIIGRPNEYTFYVDCEFFNYEDFKKSIEIKHIVENLRILGEYRKGETIHDYSKSRQA</sequence>
<evidence type="ECO:0000259" key="10">
    <source>
        <dbReference type="PROSITE" id="PS51671"/>
    </source>
</evidence>
<dbReference type="CDD" id="cd04905">
    <property type="entry name" value="ACT_CM-PDT"/>
    <property type="match status" value="1"/>
</dbReference>
<feature type="domain" description="Prephenate dehydratase" evidence="9">
    <location>
        <begin position="3"/>
        <end position="180"/>
    </location>
</feature>
<comment type="pathway">
    <text evidence="1">Amino-acid biosynthesis; L-phenylalanine biosynthesis; phenylpyruvate from prephenate: step 1/1.</text>
</comment>
<evidence type="ECO:0000256" key="1">
    <source>
        <dbReference type="ARBA" id="ARBA00004741"/>
    </source>
</evidence>
<evidence type="ECO:0000259" key="9">
    <source>
        <dbReference type="PROSITE" id="PS51171"/>
    </source>
</evidence>
<dbReference type="GO" id="GO:0004664">
    <property type="term" value="F:prephenate dehydratase activity"/>
    <property type="evidence" value="ECO:0007669"/>
    <property type="project" value="UniProtKB-EC"/>
</dbReference>
<dbReference type="SUPFAM" id="SSF53850">
    <property type="entry name" value="Periplasmic binding protein-like II"/>
    <property type="match status" value="1"/>
</dbReference>
<protein>
    <recommendedName>
        <fullName evidence="2">prephenate dehydratase</fullName>
        <ecNumber evidence="2">4.2.1.51</ecNumber>
    </recommendedName>
</protein>
<evidence type="ECO:0000256" key="6">
    <source>
        <dbReference type="ARBA" id="ARBA00023239"/>
    </source>
</evidence>